<feature type="domain" description="HTH marR-type" evidence="4">
    <location>
        <begin position="11"/>
        <end position="147"/>
    </location>
</feature>
<gene>
    <name evidence="5" type="ORF">EOT10_05340</name>
</gene>
<organism evidence="5 6">
    <name type="scientific">Streptomyces antnestii</name>
    <dbReference type="NCBI Taxonomy" id="2494256"/>
    <lineage>
        <taxon>Bacteria</taxon>
        <taxon>Bacillati</taxon>
        <taxon>Actinomycetota</taxon>
        <taxon>Actinomycetes</taxon>
        <taxon>Kitasatosporales</taxon>
        <taxon>Streptomycetaceae</taxon>
        <taxon>Streptomyces</taxon>
    </lineage>
</organism>
<dbReference type="InterPro" id="IPR023187">
    <property type="entry name" value="Tscrpt_reg_MarR-type_CS"/>
</dbReference>
<evidence type="ECO:0000256" key="1">
    <source>
        <dbReference type="ARBA" id="ARBA00023015"/>
    </source>
</evidence>
<protein>
    <submittedName>
        <fullName evidence="5">MarR family transcriptional regulator</fullName>
    </submittedName>
</protein>
<evidence type="ECO:0000256" key="3">
    <source>
        <dbReference type="ARBA" id="ARBA00023163"/>
    </source>
</evidence>
<dbReference type="EMBL" id="RZYA01000002">
    <property type="protein sequence ID" value="RVU27727.1"/>
    <property type="molecule type" value="Genomic_DNA"/>
</dbReference>
<evidence type="ECO:0000313" key="5">
    <source>
        <dbReference type="EMBL" id="RVU27727.1"/>
    </source>
</evidence>
<dbReference type="OrthoDB" id="3215377at2"/>
<evidence type="ECO:0000256" key="2">
    <source>
        <dbReference type="ARBA" id="ARBA00023125"/>
    </source>
</evidence>
<dbReference type="SUPFAM" id="SSF46785">
    <property type="entry name" value="Winged helix' DNA-binding domain"/>
    <property type="match status" value="1"/>
</dbReference>
<accession>A0A3S2WLP4</accession>
<dbReference type="InterPro" id="IPR036388">
    <property type="entry name" value="WH-like_DNA-bd_sf"/>
</dbReference>
<dbReference type="Proteomes" id="UP000283128">
    <property type="component" value="Unassembled WGS sequence"/>
</dbReference>
<name>A0A3S2WLP4_9ACTN</name>
<dbReference type="PROSITE" id="PS01117">
    <property type="entry name" value="HTH_MARR_1"/>
    <property type="match status" value="1"/>
</dbReference>
<keyword evidence="2" id="KW-0238">DNA-binding</keyword>
<evidence type="ECO:0000313" key="6">
    <source>
        <dbReference type="Proteomes" id="UP000283128"/>
    </source>
</evidence>
<reference evidence="5 6" key="1">
    <citation type="submission" date="2019-01" db="EMBL/GenBank/DDBJ databases">
        <title>Genome sequences of Streptomyces and Rhizobium isolates collected from root and soil.</title>
        <authorList>
            <person name="Chhettri S."/>
            <person name="Sevigny J.L."/>
            <person name="Sen A."/>
            <person name="Ennis N."/>
            <person name="Tisa L."/>
        </authorList>
    </citation>
    <scope>NUCLEOTIDE SEQUENCE [LARGE SCALE GENOMIC DNA]</scope>
    <source>
        <strain evidence="5 6">San01</strain>
    </source>
</reference>
<dbReference type="AlphaFoldDB" id="A0A3S2WLP4"/>
<dbReference type="SMART" id="SM00347">
    <property type="entry name" value="HTH_MARR"/>
    <property type="match status" value="1"/>
</dbReference>
<dbReference type="RefSeq" id="WP_127826883.1">
    <property type="nucleotide sequence ID" value="NZ_RZYA01000002.1"/>
</dbReference>
<comment type="caution">
    <text evidence="5">The sequence shown here is derived from an EMBL/GenBank/DDBJ whole genome shotgun (WGS) entry which is preliminary data.</text>
</comment>
<dbReference type="InterPro" id="IPR052526">
    <property type="entry name" value="HTH-type_Bedaq_tolerance"/>
</dbReference>
<proteinExistence type="predicted"/>
<dbReference type="GO" id="GO:0003700">
    <property type="term" value="F:DNA-binding transcription factor activity"/>
    <property type="evidence" value="ECO:0007669"/>
    <property type="project" value="InterPro"/>
</dbReference>
<evidence type="ECO:0000259" key="4">
    <source>
        <dbReference type="PROSITE" id="PS50995"/>
    </source>
</evidence>
<keyword evidence="1" id="KW-0805">Transcription regulation</keyword>
<dbReference type="PANTHER" id="PTHR39515:SF2">
    <property type="entry name" value="HTH-TYPE TRANSCRIPTIONAL REGULATOR RV0880"/>
    <property type="match status" value="1"/>
</dbReference>
<dbReference type="InterPro" id="IPR000835">
    <property type="entry name" value="HTH_MarR-typ"/>
</dbReference>
<dbReference type="PROSITE" id="PS50995">
    <property type="entry name" value="HTH_MARR_2"/>
    <property type="match status" value="1"/>
</dbReference>
<dbReference type="Gene3D" id="1.10.287.100">
    <property type="match status" value="1"/>
</dbReference>
<keyword evidence="6" id="KW-1185">Reference proteome</keyword>
<dbReference type="GO" id="GO:0003677">
    <property type="term" value="F:DNA binding"/>
    <property type="evidence" value="ECO:0007669"/>
    <property type="project" value="UniProtKB-KW"/>
</dbReference>
<dbReference type="Gene3D" id="1.10.10.10">
    <property type="entry name" value="Winged helix-like DNA-binding domain superfamily/Winged helix DNA-binding domain"/>
    <property type="match status" value="1"/>
</dbReference>
<dbReference type="Pfam" id="PF01047">
    <property type="entry name" value="MarR"/>
    <property type="match status" value="1"/>
</dbReference>
<keyword evidence="3" id="KW-0804">Transcription</keyword>
<dbReference type="InterPro" id="IPR036390">
    <property type="entry name" value="WH_DNA-bd_sf"/>
</dbReference>
<dbReference type="PANTHER" id="PTHR39515">
    <property type="entry name" value="CONSERVED PROTEIN"/>
    <property type="match status" value="1"/>
</dbReference>
<sequence>MQREPADEQLAGQVAADLSAVVGRLLRRLRSASPDSLLTPTQRTVLARLDGEGPATTAALARAEYVRPQSMRLTLGALEERGFVARTPDPDDGRQSVVAITDSGRSTLASVRAAKHGWLVQAMTGELDDAELRTLAEATRLIERLVEK</sequence>